<dbReference type="EMBL" id="AP018227">
    <property type="protein sequence ID" value="BAY87279.1"/>
    <property type="molecule type" value="Genomic_DNA"/>
</dbReference>
<protein>
    <submittedName>
        <fullName evidence="5">Group 1 glycosyl transferase</fullName>
    </submittedName>
</protein>
<keyword evidence="6" id="KW-1185">Reference proteome</keyword>
<keyword evidence="2 5" id="KW-0808">Transferase</keyword>
<proteinExistence type="predicted"/>
<dbReference type="PANTHER" id="PTHR12526">
    <property type="entry name" value="GLYCOSYLTRANSFERASE"/>
    <property type="match status" value="1"/>
</dbReference>
<dbReference type="Pfam" id="PF00534">
    <property type="entry name" value="Glycos_transf_1"/>
    <property type="match status" value="1"/>
</dbReference>
<evidence type="ECO:0000313" key="6">
    <source>
        <dbReference type="Proteomes" id="UP000218418"/>
    </source>
</evidence>
<reference evidence="5 6" key="1">
    <citation type="submission" date="2017-06" db="EMBL/GenBank/DDBJ databases">
        <title>Genome sequencing of cyanobaciteial culture collection at National Institute for Environmental Studies (NIES).</title>
        <authorList>
            <person name="Hirose Y."/>
            <person name="Shimura Y."/>
            <person name="Fujisawa T."/>
            <person name="Nakamura Y."/>
            <person name="Kawachi M."/>
        </authorList>
    </citation>
    <scope>NUCLEOTIDE SEQUENCE [LARGE SCALE GENOMIC DNA]</scope>
    <source>
        <strain evidence="5 6">NIES-267</strain>
    </source>
</reference>
<evidence type="ECO:0000256" key="1">
    <source>
        <dbReference type="ARBA" id="ARBA00022676"/>
    </source>
</evidence>
<organism evidence="5 6">
    <name type="scientific">Calothrix parasitica NIES-267</name>
    <dbReference type="NCBI Taxonomy" id="1973488"/>
    <lineage>
        <taxon>Bacteria</taxon>
        <taxon>Bacillati</taxon>
        <taxon>Cyanobacteriota</taxon>
        <taxon>Cyanophyceae</taxon>
        <taxon>Nostocales</taxon>
        <taxon>Calotrichaceae</taxon>
        <taxon>Calothrix</taxon>
    </lineage>
</organism>
<keyword evidence="1" id="KW-0328">Glycosyltransferase</keyword>
<dbReference type="SUPFAM" id="SSF53756">
    <property type="entry name" value="UDP-Glycosyltransferase/glycogen phosphorylase"/>
    <property type="match status" value="1"/>
</dbReference>
<dbReference type="PANTHER" id="PTHR12526:SF510">
    <property type="entry name" value="D-INOSITOL 3-PHOSPHATE GLYCOSYLTRANSFERASE"/>
    <property type="match status" value="1"/>
</dbReference>
<evidence type="ECO:0000313" key="5">
    <source>
        <dbReference type="EMBL" id="BAY87279.1"/>
    </source>
</evidence>
<dbReference type="Proteomes" id="UP000218418">
    <property type="component" value="Chromosome"/>
</dbReference>
<dbReference type="Gene3D" id="3.40.50.2000">
    <property type="entry name" value="Glycogen Phosphorylase B"/>
    <property type="match status" value="2"/>
</dbReference>
<evidence type="ECO:0000259" key="3">
    <source>
        <dbReference type="Pfam" id="PF00534"/>
    </source>
</evidence>
<dbReference type="GO" id="GO:0016757">
    <property type="term" value="F:glycosyltransferase activity"/>
    <property type="evidence" value="ECO:0007669"/>
    <property type="project" value="UniProtKB-KW"/>
</dbReference>
<evidence type="ECO:0000259" key="4">
    <source>
        <dbReference type="Pfam" id="PF13579"/>
    </source>
</evidence>
<dbReference type="AlphaFoldDB" id="A0A1Z4M1C3"/>
<dbReference type="InterPro" id="IPR028098">
    <property type="entry name" value="Glyco_trans_4-like_N"/>
</dbReference>
<accession>A0A1Z4M1C3</accession>
<sequence>MKIYLYRSQFPPKGDKINSGLSKAIDGLASGLVKCGAEVTILCEASADNESCYQTPAGYVIRCFANPIQHRPSFQTSVGLKQYISQNLDSNSLVILNGILHANVYAVSRLLRKRKIPYILAPHDVYHPNMFKKNPHLKWTYWYLLEKFLLKNALAIQLLEKKQSKWLNKLGVNQKTIEVPNGTYGDDIPSESVLQWNVNKIPKIFYFGRIDSHHKGLDILLDAFAQVSQTSNVQLTIQGPDCGDQSKLEKQADQLCLKNVSFIKPEYDKSASLVIAYSDIFVLPSRFEGFGIAALEAMLAGRVLLVSQEAGIAPHVEKAGCGVVVAPEVSRIESGFLQLLKRRSEWREMGLRGRNYALEYLNWEKIASQALEDYKLLVR</sequence>
<dbReference type="InterPro" id="IPR001296">
    <property type="entry name" value="Glyco_trans_1"/>
</dbReference>
<evidence type="ECO:0000256" key="2">
    <source>
        <dbReference type="ARBA" id="ARBA00022679"/>
    </source>
</evidence>
<dbReference type="Pfam" id="PF13579">
    <property type="entry name" value="Glyco_trans_4_4"/>
    <property type="match status" value="1"/>
</dbReference>
<feature type="domain" description="Glycosyltransferase subfamily 4-like N-terminal" evidence="4">
    <location>
        <begin position="20"/>
        <end position="182"/>
    </location>
</feature>
<gene>
    <name evidence="5" type="ORF">NIES267_68000</name>
</gene>
<name>A0A1Z4M1C3_9CYAN</name>
<feature type="domain" description="Glycosyl transferase family 1" evidence="3">
    <location>
        <begin position="201"/>
        <end position="354"/>
    </location>
</feature>
<dbReference type="OrthoDB" id="9813638at2"/>